<comment type="caution">
    <text evidence="3">The sequence shown here is derived from an EMBL/GenBank/DDBJ whole genome shotgun (WGS) entry which is preliminary data.</text>
</comment>
<keyword evidence="2" id="KW-0732">Signal</keyword>
<feature type="chain" id="PRO_5047362262" description="DUF3299 domain-containing protein" evidence="2">
    <location>
        <begin position="24"/>
        <end position="187"/>
    </location>
</feature>
<gene>
    <name evidence="3" type="ORF">GCM10007935_23070</name>
</gene>
<dbReference type="Gene3D" id="2.40.50.870">
    <property type="entry name" value="Protein of unknown function (DUF3299)"/>
    <property type="match status" value="1"/>
</dbReference>
<evidence type="ECO:0000256" key="2">
    <source>
        <dbReference type="SAM" id="SignalP"/>
    </source>
</evidence>
<dbReference type="InterPro" id="IPR021727">
    <property type="entry name" value="DUF3299"/>
</dbReference>
<dbReference type="EMBL" id="BSPB01000017">
    <property type="protein sequence ID" value="GLS14874.1"/>
    <property type="molecule type" value="Genomic_DNA"/>
</dbReference>
<protein>
    <recommendedName>
        <fullName evidence="5">DUF3299 domain-containing protein</fullName>
    </recommendedName>
</protein>
<evidence type="ECO:0008006" key="5">
    <source>
        <dbReference type="Google" id="ProtNLM"/>
    </source>
</evidence>
<keyword evidence="4" id="KW-1185">Reference proteome</keyword>
<evidence type="ECO:0000313" key="4">
    <source>
        <dbReference type="Proteomes" id="UP001156903"/>
    </source>
</evidence>
<reference evidence="4" key="1">
    <citation type="journal article" date="2019" name="Int. J. Syst. Evol. Microbiol.">
        <title>The Global Catalogue of Microorganisms (GCM) 10K type strain sequencing project: providing services to taxonomists for standard genome sequencing and annotation.</title>
        <authorList>
            <consortium name="The Broad Institute Genomics Platform"/>
            <consortium name="The Broad Institute Genome Sequencing Center for Infectious Disease"/>
            <person name="Wu L."/>
            <person name="Ma J."/>
        </authorList>
    </citation>
    <scope>NUCLEOTIDE SEQUENCE [LARGE SCALE GENOMIC DNA]</scope>
    <source>
        <strain evidence="4">NBRC 109341</strain>
    </source>
</reference>
<feature type="compositionally biased region" description="Low complexity" evidence="1">
    <location>
        <begin position="31"/>
        <end position="51"/>
    </location>
</feature>
<dbReference type="Proteomes" id="UP001156903">
    <property type="component" value="Unassembled WGS sequence"/>
</dbReference>
<feature type="signal peptide" evidence="2">
    <location>
        <begin position="1"/>
        <end position="23"/>
    </location>
</feature>
<feature type="region of interest" description="Disordered" evidence="1">
    <location>
        <begin position="28"/>
        <end position="60"/>
    </location>
</feature>
<organism evidence="3 4">
    <name type="scientific">Hydrogenophaga electricum</name>
    <dbReference type="NCBI Taxonomy" id="1230953"/>
    <lineage>
        <taxon>Bacteria</taxon>
        <taxon>Pseudomonadati</taxon>
        <taxon>Pseudomonadota</taxon>
        <taxon>Betaproteobacteria</taxon>
        <taxon>Burkholderiales</taxon>
        <taxon>Comamonadaceae</taxon>
        <taxon>Hydrogenophaga</taxon>
    </lineage>
</organism>
<dbReference type="Pfam" id="PF11736">
    <property type="entry name" value="DUF3299"/>
    <property type="match status" value="1"/>
</dbReference>
<proteinExistence type="predicted"/>
<evidence type="ECO:0000256" key="1">
    <source>
        <dbReference type="SAM" id="MobiDB-lite"/>
    </source>
</evidence>
<sequence>MRMKRRLLCLAALSGALLPGAGAQTLSSPLGNPAGPSAGKGAGAPAPVPHGQGAGVHSPLSPFAPLKPRVDVVAWSVLTDIRTEVQNRRIVPVYPAAVSALHQKRIKVQGFMLPLEPGEQQRHFLLASVPPTCAFCTPGGPESMIEIRTREPVKYRLDAVVVQGQFHVLRDDPYGLYYRMTEAVGTR</sequence>
<name>A0ABQ6C420_9BURK</name>
<accession>A0ABQ6C420</accession>
<evidence type="ECO:0000313" key="3">
    <source>
        <dbReference type="EMBL" id="GLS14874.1"/>
    </source>
</evidence>